<evidence type="ECO:0000313" key="3">
    <source>
        <dbReference type="Proteomes" id="UP000799424"/>
    </source>
</evidence>
<dbReference type="Proteomes" id="UP000799424">
    <property type="component" value="Unassembled WGS sequence"/>
</dbReference>
<feature type="transmembrane region" description="Helical" evidence="1">
    <location>
        <begin position="302"/>
        <end position="322"/>
    </location>
</feature>
<keyword evidence="1" id="KW-0472">Membrane</keyword>
<dbReference type="PANTHER" id="PTHR35043:SF7">
    <property type="entry name" value="TRANSCRIPTION FACTOR DOMAIN-CONTAINING PROTEIN"/>
    <property type="match status" value="1"/>
</dbReference>
<feature type="transmembrane region" description="Helical" evidence="1">
    <location>
        <begin position="342"/>
        <end position="362"/>
    </location>
</feature>
<feature type="transmembrane region" description="Helical" evidence="1">
    <location>
        <begin position="200"/>
        <end position="223"/>
    </location>
</feature>
<dbReference type="AlphaFoldDB" id="A0A6A7AKT0"/>
<keyword evidence="1" id="KW-0812">Transmembrane</keyword>
<dbReference type="OrthoDB" id="3061561at2759"/>
<dbReference type="EMBL" id="MU006216">
    <property type="protein sequence ID" value="KAF2833866.1"/>
    <property type="molecule type" value="Genomic_DNA"/>
</dbReference>
<sequence length="389" mass="44176">MSKHKYFHSTRFRTLRSNSRIYATMTSTPDLVSWTAEPHGRGTMGLLWSCFATIFLCTWSAIHPNLPGVNESQVRTFWRRISHVVGCLVAPEYYGLDALLSLAGARTVQAQTPGWPLRKCFYLIMGGFIVEHDSGEEKHRKFMKPEYLIELCTQKKIPWPEVDEDDIDDRSKADGLVKLLALTQISWFVIQSIGRAAQGLAVTTVELFTLGIVVWAVMIYIVLWQKPFDVQRPTVVYLKGSEFEDVIKRDPDVKRVSFINNSSTTRNDDLWSIGIGIVVSLGFAALHVVAWQFHFSTTAELWLWRVSSVLCTLTPLFIAMLLGRETLMVPQPGTSTEMETSTAVMVFILGIIYTIGRIYMFVEMFISLRAVPSSVYETPQWSQYFPSFG</sequence>
<dbReference type="PANTHER" id="PTHR35043">
    <property type="entry name" value="TRANSCRIPTION FACTOR DOMAIN-CONTAINING PROTEIN"/>
    <property type="match status" value="1"/>
</dbReference>
<keyword evidence="1" id="KW-1133">Transmembrane helix</keyword>
<proteinExistence type="predicted"/>
<gene>
    <name evidence="2" type="ORF">CC86DRAFT_462124</name>
</gene>
<keyword evidence="3" id="KW-1185">Reference proteome</keyword>
<evidence type="ECO:0000256" key="1">
    <source>
        <dbReference type="SAM" id="Phobius"/>
    </source>
</evidence>
<protein>
    <submittedName>
        <fullName evidence="2">Uncharacterized protein</fullName>
    </submittedName>
</protein>
<name>A0A6A7AKT0_9PLEO</name>
<organism evidence="2 3">
    <name type="scientific">Ophiobolus disseminans</name>
    <dbReference type="NCBI Taxonomy" id="1469910"/>
    <lineage>
        <taxon>Eukaryota</taxon>
        <taxon>Fungi</taxon>
        <taxon>Dikarya</taxon>
        <taxon>Ascomycota</taxon>
        <taxon>Pezizomycotina</taxon>
        <taxon>Dothideomycetes</taxon>
        <taxon>Pleosporomycetidae</taxon>
        <taxon>Pleosporales</taxon>
        <taxon>Pleosporineae</taxon>
        <taxon>Phaeosphaeriaceae</taxon>
        <taxon>Ophiobolus</taxon>
    </lineage>
</organism>
<reference evidence="2" key="1">
    <citation type="journal article" date="2020" name="Stud. Mycol.">
        <title>101 Dothideomycetes genomes: a test case for predicting lifestyles and emergence of pathogens.</title>
        <authorList>
            <person name="Haridas S."/>
            <person name="Albert R."/>
            <person name="Binder M."/>
            <person name="Bloem J."/>
            <person name="Labutti K."/>
            <person name="Salamov A."/>
            <person name="Andreopoulos B."/>
            <person name="Baker S."/>
            <person name="Barry K."/>
            <person name="Bills G."/>
            <person name="Bluhm B."/>
            <person name="Cannon C."/>
            <person name="Castanera R."/>
            <person name="Culley D."/>
            <person name="Daum C."/>
            <person name="Ezra D."/>
            <person name="Gonzalez J."/>
            <person name="Henrissat B."/>
            <person name="Kuo A."/>
            <person name="Liang C."/>
            <person name="Lipzen A."/>
            <person name="Lutzoni F."/>
            <person name="Magnuson J."/>
            <person name="Mondo S."/>
            <person name="Nolan M."/>
            <person name="Ohm R."/>
            <person name="Pangilinan J."/>
            <person name="Park H.-J."/>
            <person name="Ramirez L."/>
            <person name="Alfaro M."/>
            <person name="Sun H."/>
            <person name="Tritt A."/>
            <person name="Yoshinaga Y."/>
            <person name="Zwiers L.-H."/>
            <person name="Turgeon B."/>
            <person name="Goodwin S."/>
            <person name="Spatafora J."/>
            <person name="Crous P."/>
            <person name="Grigoriev I."/>
        </authorList>
    </citation>
    <scope>NUCLEOTIDE SEQUENCE</scope>
    <source>
        <strain evidence="2">CBS 113818</strain>
    </source>
</reference>
<feature type="transmembrane region" description="Helical" evidence="1">
    <location>
        <begin position="270"/>
        <end position="290"/>
    </location>
</feature>
<evidence type="ECO:0000313" key="2">
    <source>
        <dbReference type="EMBL" id="KAF2833866.1"/>
    </source>
</evidence>
<accession>A0A6A7AKT0</accession>